<dbReference type="PANTHER" id="PTHR36440">
    <property type="entry name" value="PUTATIVE (AFU_ORTHOLOGUE AFUA_8G07350)-RELATED"/>
    <property type="match status" value="1"/>
</dbReference>
<keyword evidence="3" id="KW-1185">Reference proteome</keyword>
<feature type="domain" description="Cupin type-2" evidence="1">
    <location>
        <begin position="35"/>
        <end position="99"/>
    </location>
</feature>
<dbReference type="EMBL" id="JACYFG010000009">
    <property type="protein sequence ID" value="MBD5779578.1"/>
    <property type="molecule type" value="Genomic_DNA"/>
</dbReference>
<dbReference type="InterPro" id="IPR013096">
    <property type="entry name" value="Cupin_2"/>
</dbReference>
<reference evidence="2" key="1">
    <citation type="submission" date="2020-09" db="EMBL/GenBank/DDBJ databases">
        <title>Pelagicoccus enzymogenes sp. nov. with an EPS production, isolated from marine sediment.</title>
        <authorList>
            <person name="Feng X."/>
        </authorList>
    </citation>
    <scope>NUCLEOTIDE SEQUENCE</scope>
    <source>
        <strain evidence="2">NFK12</strain>
    </source>
</reference>
<protein>
    <submittedName>
        <fullName evidence="2">Cupin domain-containing protein</fullName>
    </submittedName>
</protein>
<dbReference type="PANTHER" id="PTHR36440:SF1">
    <property type="entry name" value="PUTATIVE (AFU_ORTHOLOGUE AFUA_8G07350)-RELATED"/>
    <property type="match status" value="1"/>
</dbReference>
<gene>
    <name evidence="2" type="ORF">IEN85_08730</name>
</gene>
<evidence type="ECO:0000313" key="2">
    <source>
        <dbReference type="EMBL" id="MBD5779578.1"/>
    </source>
</evidence>
<proteinExistence type="predicted"/>
<evidence type="ECO:0000313" key="3">
    <source>
        <dbReference type="Proteomes" id="UP000622317"/>
    </source>
</evidence>
<dbReference type="Pfam" id="PF07883">
    <property type="entry name" value="Cupin_2"/>
    <property type="match status" value="1"/>
</dbReference>
<comment type="caution">
    <text evidence="2">The sequence shown here is derived from an EMBL/GenBank/DDBJ whole genome shotgun (WGS) entry which is preliminary data.</text>
</comment>
<dbReference type="Gene3D" id="2.60.120.10">
    <property type="entry name" value="Jelly Rolls"/>
    <property type="match status" value="1"/>
</dbReference>
<dbReference type="RefSeq" id="WP_191616716.1">
    <property type="nucleotide sequence ID" value="NZ_JACYFG010000009.1"/>
</dbReference>
<sequence>MRKYPLGTEVWFIGHKVRPLQSTGAYATADVYVTPKVPGPPPHYHEKANELYYVLEGTMEFLRGEEWYTVTAGENFLIPKGTIHSFRNNGDTATRFLTIHDPGEGADNLFLSFSFATDEENAFENSVSDETIQQVLAACEANDMFLAGPEPA</sequence>
<dbReference type="InterPro" id="IPR053146">
    <property type="entry name" value="QDO-like"/>
</dbReference>
<organism evidence="2 3">
    <name type="scientific">Pelagicoccus enzymogenes</name>
    <dbReference type="NCBI Taxonomy" id="2773457"/>
    <lineage>
        <taxon>Bacteria</taxon>
        <taxon>Pseudomonadati</taxon>
        <taxon>Verrucomicrobiota</taxon>
        <taxon>Opitutia</taxon>
        <taxon>Puniceicoccales</taxon>
        <taxon>Pelagicoccaceae</taxon>
        <taxon>Pelagicoccus</taxon>
    </lineage>
</organism>
<dbReference type="Proteomes" id="UP000622317">
    <property type="component" value="Unassembled WGS sequence"/>
</dbReference>
<name>A0A927IHC5_9BACT</name>
<dbReference type="AlphaFoldDB" id="A0A927IHC5"/>
<accession>A0A927IHC5</accession>
<evidence type="ECO:0000259" key="1">
    <source>
        <dbReference type="Pfam" id="PF07883"/>
    </source>
</evidence>
<dbReference type="SUPFAM" id="SSF51182">
    <property type="entry name" value="RmlC-like cupins"/>
    <property type="match status" value="1"/>
</dbReference>
<dbReference type="InterPro" id="IPR011051">
    <property type="entry name" value="RmlC_Cupin_sf"/>
</dbReference>
<dbReference type="InterPro" id="IPR014710">
    <property type="entry name" value="RmlC-like_jellyroll"/>
</dbReference>
<dbReference type="CDD" id="cd02208">
    <property type="entry name" value="cupin_RmlC-like"/>
    <property type="match status" value="1"/>
</dbReference>